<feature type="compositionally biased region" description="Basic and acidic residues" evidence="1">
    <location>
        <begin position="64"/>
        <end position="73"/>
    </location>
</feature>
<evidence type="ECO:0000313" key="2">
    <source>
        <dbReference type="EMBL" id="KHK92230.1"/>
    </source>
</evidence>
<dbReference type="EMBL" id="JTDI01000002">
    <property type="protein sequence ID" value="KHK92230.1"/>
    <property type="molecule type" value="Genomic_DNA"/>
</dbReference>
<feature type="compositionally biased region" description="Basic and acidic residues" evidence="1">
    <location>
        <begin position="620"/>
        <end position="631"/>
    </location>
</feature>
<sequence length="648" mass="68512">MFGLASVALPTAMIEHAVGALGIDRVIPMAAAPLGTTTRILIALTMTILGGLIGALAGRRLARSKPEVPERRRSMTPVAAENETAREPEKSAQRRRPLACEPGEEAQDDGERALVPGHDTRILNIAEFDLNGYEEPAEPMHALSIAVASTSATPADVEAVDAAVNGHPQESESIDAAAITVEDDSHTPDSEPMAEESHAPFAAECESPSDAGDDTLVESALETPAPREYPHASEGLSNSLFENFSRGIGDRKEAQAPTGDGEGAPPFAAPSATPADVAGLPRLGGDNENEPQRETNGETAVAAFVPAEQARSEAASPDGAEISVETTSEADDDDAPCLHASGKNTAAERIASAELDELSPVELLERLGLAMAQRREHARLAAAAPAPAPILAEVVENAVIDEPEPVLEAEENTFEPETAEPLPFAAPRIDPAPETASDPQPLEAETAQDDVEQTEPLTEPVMPRIPAALRPVDLGDFAEDEDHDSLPGYIPPRHIGLAPSGKGEEKPAFAAPENAFSHDDGFEDDEESEDEESRVLEEGYSSLLDLSRPLGGREKAPQQFVRIDEPEDEGDIQPVVIFPGDDPREAPFAVPFQKAAESPPPAQDQPAAGQPEVQQQRPFDAPDKTDPEETEKALRAALATLQRMSGAA</sequence>
<feature type="compositionally biased region" description="Acidic residues" evidence="1">
    <location>
        <begin position="409"/>
        <end position="418"/>
    </location>
</feature>
<dbReference type="Proteomes" id="UP000031057">
    <property type="component" value="Unassembled WGS sequence"/>
</dbReference>
<comment type="caution">
    <text evidence="2">The sequence shown here is derived from an EMBL/GenBank/DDBJ whole genome shotgun (WGS) entry which is preliminary data.</text>
</comment>
<feature type="region of interest" description="Disordered" evidence="1">
    <location>
        <begin position="63"/>
        <end position="113"/>
    </location>
</feature>
<feature type="compositionally biased region" description="Basic and acidic residues" evidence="1">
    <location>
        <begin position="83"/>
        <end position="92"/>
    </location>
</feature>
<feature type="region of interest" description="Disordered" evidence="1">
    <location>
        <begin position="409"/>
        <end position="465"/>
    </location>
</feature>
<evidence type="ECO:0000256" key="1">
    <source>
        <dbReference type="SAM" id="MobiDB-lite"/>
    </source>
</evidence>
<feature type="compositionally biased region" description="Acidic residues" evidence="1">
    <location>
        <begin position="521"/>
        <end position="532"/>
    </location>
</feature>
<feature type="region of interest" description="Disordered" evidence="1">
    <location>
        <begin position="182"/>
        <end position="343"/>
    </location>
</feature>
<evidence type="ECO:0000313" key="3">
    <source>
        <dbReference type="Proteomes" id="UP000031057"/>
    </source>
</evidence>
<protein>
    <submittedName>
        <fullName evidence="2">Uncharacterized protein</fullName>
    </submittedName>
</protein>
<gene>
    <name evidence="2" type="ORF">LK12_05085</name>
</gene>
<dbReference type="AlphaFoldDB" id="A0A0B1ZM90"/>
<reference evidence="2 3" key="1">
    <citation type="submission" date="2014-10" db="EMBL/GenBank/DDBJ databases">
        <title>Genome sequence of Novosphingobium malaysiense MUSC 273(T).</title>
        <authorList>
            <person name="Lee L.-H."/>
        </authorList>
    </citation>
    <scope>NUCLEOTIDE SEQUENCE [LARGE SCALE GENOMIC DNA]</scope>
    <source>
        <strain evidence="2 3">MUSC 273</strain>
    </source>
</reference>
<accession>A0A0B1ZM90</accession>
<dbReference type="STRING" id="1348853.LK12_05085"/>
<name>A0A0B1ZM90_9SPHN</name>
<feature type="compositionally biased region" description="Low complexity" evidence="1">
    <location>
        <begin position="264"/>
        <end position="275"/>
    </location>
</feature>
<keyword evidence="3" id="KW-1185">Reference proteome</keyword>
<proteinExistence type="predicted"/>
<feature type="region of interest" description="Disordered" evidence="1">
    <location>
        <begin position="477"/>
        <end position="631"/>
    </location>
</feature>
<organism evidence="2 3">
    <name type="scientific">Novosphingobium malaysiense</name>
    <dbReference type="NCBI Taxonomy" id="1348853"/>
    <lineage>
        <taxon>Bacteria</taxon>
        <taxon>Pseudomonadati</taxon>
        <taxon>Pseudomonadota</taxon>
        <taxon>Alphaproteobacteria</taxon>
        <taxon>Sphingomonadales</taxon>
        <taxon>Sphingomonadaceae</taxon>
        <taxon>Novosphingobium</taxon>
    </lineage>
</organism>